<dbReference type="PANTHER" id="PTHR42913:SF9">
    <property type="entry name" value="SLR1591 PROTEIN"/>
    <property type="match status" value="1"/>
</dbReference>
<gene>
    <name evidence="6" type="ORF">ENR59_06030</name>
</gene>
<dbReference type="PRINTS" id="PR00368">
    <property type="entry name" value="FADPNR"/>
</dbReference>
<keyword evidence="2" id="KW-0285">Flavoprotein</keyword>
<dbReference type="GO" id="GO:0019646">
    <property type="term" value="P:aerobic electron transport chain"/>
    <property type="evidence" value="ECO:0007669"/>
    <property type="project" value="TreeGrafter"/>
</dbReference>
<comment type="caution">
    <text evidence="6">The sequence shown here is derived from an EMBL/GenBank/DDBJ whole genome shotgun (WGS) entry which is preliminary data.</text>
</comment>
<reference evidence="6" key="1">
    <citation type="journal article" date="2020" name="mSystems">
        <title>Genome- and Community-Level Interaction Insights into Carbon Utilization and Element Cycling Functions of Hydrothermarchaeota in Hydrothermal Sediment.</title>
        <authorList>
            <person name="Zhou Z."/>
            <person name="Liu Y."/>
            <person name="Xu W."/>
            <person name="Pan J."/>
            <person name="Luo Z.H."/>
            <person name="Li M."/>
        </authorList>
    </citation>
    <scope>NUCLEOTIDE SEQUENCE [LARGE SCALE GENOMIC DNA]</scope>
    <source>
        <strain evidence="6">SpSt-413</strain>
    </source>
</reference>
<evidence type="ECO:0000256" key="2">
    <source>
        <dbReference type="ARBA" id="ARBA00022630"/>
    </source>
</evidence>
<dbReference type="InterPro" id="IPR051169">
    <property type="entry name" value="NADH-Q_oxidoreductase"/>
</dbReference>
<evidence type="ECO:0000259" key="5">
    <source>
        <dbReference type="Pfam" id="PF07992"/>
    </source>
</evidence>
<dbReference type="InterPro" id="IPR023753">
    <property type="entry name" value="FAD/NAD-binding_dom"/>
</dbReference>
<name>A0A7C4EMF1_9BACT</name>
<proteinExistence type="predicted"/>
<evidence type="ECO:0000256" key="3">
    <source>
        <dbReference type="ARBA" id="ARBA00022827"/>
    </source>
</evidence>
<dbReference type="EMBL" id="DSRP01000421">
    <property type="protein sequence ID" value="HGG92496.1"/>
    <property type="molecule type" value="Genomic_DNA"/>
</dbReference>
<dbReference type="Pfam" id="PF07992">
    <property type="entry name" value="Pyr_redox_2"/>
    <property type="match status" value="1"/>
</dbReference>
<dbReference type="InterPro" id="IPR036188">
    <property type="entry name" value="FAD/NAD-bd_sf"/>
</dbReference>
<protein>
    <submittedName>
        <fullName evidence="6">Pyridine nucleotide-disulfide oxidoreductase</fullName>
    </submittedName>
</protein>
<keyword evidence="4" id="KW-0560">Oxidoreductase</keyword>
<evidence type="ECO:0000313" key="6">
    <source>
        <dbReference type="EMBL" id="HGG92496.1"/>
    </source>
</evidence>
<evidence type="ECO:0000256" key="4">
    <source>
        <dbReference type="ARBA" id="ARBA00023002"/>
    </source>
</evidence>
<dbReference type="AlphaFoldDB" id="A0A7C4EMF1"/>
<dbReference type="Gene3D" id="3.50.50.100">
    <property type="match status" value="1"/>
</dbReference>
<keyword evidence="3" id="KW-0274">FAD</keyword>
<evidence type="ECO:0000256" key="1">
    <source>
        <dbReference type="ARBA" id="ARBA00001974"/>
    </source>
</evidence>
<accession>A0A7C4EMF1</accession>
<comment type="cofactor">
    <cofactor evidence="1">
        <name>FAD</name>
        <dbReference type="ChEBI" id="CHEBI:57692"/>
    </cofactor>
</comment>
<organism evidence="6">
    <name type="scientific">Fundidesulfovibrio putealis</name>
    <dbReference type="NCBI Taxonomy" id="270496"/>
    <lineage>
        <taxon>Bacteria</taxon>
        <taxon>Pseudomonadati</taxon>
        <taxon>Thermodesulfobacteriota</taxon>
        <taxon>Desulfovibrionia</taxon>
        <taxon>Desulfovibrionales</taxon>
        <taxon>Desulfovibrionaceae</taxon>
        <taxon>Fundidesulfovibrio</taxon>
    </lineage>
</organism>
<sequence>MGKHLLLLGGGHAHLTVLANLASYIDAGHRVTLVAPADYHYYSGMGPGMLSGHYRPQECRFHVRKLAERGGAVFIRSRAVRVEPDRNVVHLENGMAVGYDVCSCNTGSLVPPRLAGAGQKHVFPVKPIENLLAARQYLLDIVEREGRSPRVLVVGGGPAGVELAGNVCQLISCGCTETPNVSVAPGRGLLPRAPEKVRRLAYRVLAARGVRIFDGHTAARVDQDTAYLSGDLRVPCDAVLLAAGVVPQPDWSHFGLAAGPKGGLLVNRNLQSVSHPNVFGGGDCISFQPGELDKVGVYPVRQNPVLHHNLMAALDGRKPQPFTQTQGGYLLVLNCGDGRGILHKGWLCFEGRAAFWIKDYIDRKFMKMFQLCGEAAE</sequence>
<dbReference type="SUPFAM" id="SSF51905">
    <property type="entry name" value="FAD/NAD(P)-binding domain"/>
    <property type="match status" value="2"/>
</dbReference>
<feature type="domain" description="FAD/NAD(P)-binding" evidence="5">
    <location>
        <begin position="4"/>
        <end position="288"/>
    </location>
</feature>
<dbReference type="GO" id="GO:0003955">
    <property type="term" value="F:NAD(P)H dehydrogenase (quinone) activity"/>
    <property type="evidence" value="ECO:0007669"/>
    <property type="project" value="TreeGrafter"/>
</dbReference>
<dbReference type="PANTHER" id="PTHR42913">
    <property type="entry name" value="APOPTOSIS-INDUCING FACTOR 1"/>
    <property type="match status" value="1"/>
</dbReference>